<dbReference type="EMBL" id="VDEP01000530">
    <property type="protein sequence ID" value="KAA1063712.1"/>
    <property type="molecule type" value="Genomic_DNA"/>
</dbReference>
<dbReference type="EMBL" id="VDEP01000420">
    <property type="protein sequence ID" value="KAA1085018.1"/>
    <property type="molecule type" value="Genomic_DNA"/>
</dbReference>
<comment type="caution">
    <text evidence="3">The sequence shown here is derived from an EMBL/GenBank/DDBJ whole genome shotgun (WGS) entry which is preliminary data.</text>
</comment>
<sequence length="63" mass="7637">MSSTYQKVLKRTGKLFEELPYEIKRNHRKSLRQLPRYRASSTSVKYTCLSNYIRYNEDDVRMS</sequence>
<dbReference type="EMBL" id="VDEP01000012">
    <property type="protein sequence ID" value="KAA1137136.1"/>
    <property type="molecule type" value="Genomic_DNA"/>
</dbReference>
<proteinExistence type="predicted"/>
<dbReference type="Proteomes" id="UP000325313">
    <property type="component" value="Unassembled WGS sequence"/>
</dbReference>
<accession>A0A5B0SG35</accession>
<organism evidence="3 4">
    <name type="scientific">Puccinia graminis f. sp. tritici</name>
    <dbReference type="NCBI Taxonomy" id="56615"/>
    <lineage>
        <taxon>Eukaryota</taxon>
        <taxon>Fungi</taxon>
        <taxon>Dikarya</taxon>
        <taxon>Basidiomycota</taxon>
        <taxon>Pucciniomycotina</taxon>
        <taxon>Pucciniomycetes</taxon>
        <taxon>Pucciniales</taxon>
        <taxon>Pucciniaceae</taxon>
        <taxon>Puccinia</taxon>
    </lineage>
</organism>
<name>A0A5B0SG35_PUCGR</name>
<reference evidence="3 4" key="1">
    <citation type="submission" date="2019-05" db="EMBL/GenBank/DDBJ databases">
        <title>Emergence of the Ug99 lineage of the wheat stem rust pathogen through somatic hybridization.</title>
        <authorList>
            <person name="Li F."/>
            <person name="Upadhyaya N.M."/>
            <person name="Sperschneider J."/>
            <person name="Matny O."/>
            <person name="Nguyen-Phuc H."/>
            <person name="Mago R."/>
            <person name="Raley C."/>
            <person name="Miller M.E."/>
            <person name="Silverstein K.A.T."/>
            <person name="Henningsen E."/>
            <person name="Hirsch C.D."/>
            <person name="Visser B."/>
            <person name="Pretorius Z.A."/>
            <person name="Steffenson B.J."/>
            <person name="Schwessinger B."/>
            <person name="Dodds P.N."/>
            <person name="Figueroa M."/>
        </authorList>
    </citation>
    <scope>NUCLEOTIDE SEQUENCE [LARGE SCALE GENOMIC DNA]</scope>
    <source>
        <strain evidence="3 4">Ug99</strain>
    </source>
</reference>
<protein>
    <submittedName>
        <fullName evidence="3">Uncharacterized protein</fullName>
    </submittedName>
</protein>
<dbReference type="AlphaFoldDB" id="A0A5B0SG35"/>
<evidence type="ECO:0000313" key="2">
    <source>
        <dbReference type="EMBL" id="KAA1085018.1"/>
    </source>
</evidence>
<evidence type="ECO:0000313" key="1">
    <source>
        <dbReference type="EMBL" id="KAA1063712.1"/>
    </source>
</evidence>
<evidence type="ECO:0000313" key="4">
    <source>
        <dbReference type="Proteomes" id="UP000325313"/>
    </source>
</evidence>
<gene>
    <name evidence="2" type="ORF">PGTUg99_000401</name>
    <name evidence="1" type="ORF">PGTUg99_001075</name>
    <name evidence="3" type="ORF">PGTUg99_016226</name>
</gene>
<evidence type="ECO:0000313" key="3">
    <source>
        <dbReference type="EMBL" id="KAA1137136.1"/>
    </source>
</evidence>